<comment type="caution">
    <text evidence="1">The sequence shown here is derived from an EMBL/GenBank/DDBJ whole genome shotgun (WGS) entry which is preliminary data.</text>
</comment>
<accession>A0AAP0MSY1</accession>
<sequence length="138" mass="15191">MANISISSLSPSPTSTSKSFAQVVGALLQLDKPTKEGIFGHFARVLVDMDVLENLPSRILVEREIPNTEVVQNQSSDEVIKKALGCNKASSLQSSTNLAIVVHKAPLLMDTTLRQFKIDLLTLETYCPDDDDFSRDDR</sequence>
<dbReference type="AlphaFoldDB" id="A0AAP0MSY1"/>
<evidence type="ECO:0000313" key="1">
    <source>
        <dbReference type="EMBL" id="KAK9222706.1"/>
    </source>
</evidence>
<dbReference type="Proteomes" id="UP001428341">
    <property type="component" value="Unassembled WGS sequence"/>
</dbReference>
<reference evidence="1 2" key="1">
    <citation type="submission" date="2024-05" db="EMBL/GenBank/DDBJ databases">
        <title>Haplotype-resolved chromosome-level genome assembly of Huyou (Citrus changshanensis).</title>
        <authorList>
            <person name="Miao C."/>
            <person name="Chen W."/>
            <person name="Wu Y."/>
            <person name="Wang L."/>
            <person name="Zhao S."/>
            <person name="Grierson D."/>
            <person name="Xu C."/>
            <person name="Chen K."/>
        </authorList>
    </citation>
    <scope>NUCLEOTIDE SEQUENCE [LARGE SCALE GENOMIC DNA]</scope>
    <source>
        <strain evidence="1">01-14</strain>
        <tissue evidence="1">Leaf</tissue>
    </source>
</reference>
<name>A0AAP0MSY1_9ROSI</name>
<proteinExistence type="predicted"/>
<organism evidence="1 2">
    <name type="scientific">Citrus x changshan-huyou</name>
    <dbReference type="NCBI Taxonomy" id="2935761"/>
    <lineage>
        <taxon>Eukaryota</taxon>
        <taxon>Viridiplantae</taxon>
        <taxon>Streptophyta</taxon>
        <taxon>Embryophyta</taxon>
        <taxon>Tracheophyta</taxon>
        <taxon>Spermatophyta</taxon>
        <taxon>Magnoliopsida</taxon>
        <taxon>eudicotyledons</taxon>
        <taxon>Gunneridae</taxon>
        <taxon>Pentapetalae</taxon>
        <taxon>rosids</taxon>
        <taxon>malvids</taxon>
        <taxon>Sapindales</taxon>
        <taxon>Rutaceae</taxon>
        <taxon>Aurantioideae</taxon>
        <taxon>Citrus</taxon>
    </lineage>
</organism>
<protein>
    <submittedName>
        <fullName evidence="1">Uncharacterized protein</fullName>
    </submittedName>
</protein>
<evidence type="ECO:0000313" key="2">
    <source>
        <dbReference type="Proteomes" id="UP001428341"/>
    </source>
</evidence>
<keyword evidence="2" id="KW-1185">Reference proteome</keyword>
<gene>
    <name evidence="1" type="ORF">WN944_011142</name>
</gene>
<dbReference type="EMBL" id="JBCGBO010000002">
    <property type="protein sequence ID" value="KAK9222706.1"/>
    <property type="molecule type" value="Genomic_DNA"/>
</dbReference>